<proteinExistence type="predicted"/>
<dbReference type="Pfam" id="PF20171">
    <property type="entry name" value="OpcA_G6PD_C"/>
    <property type="match status" value="1"/>
</dbReference>
<feature type="domain" description="Glucose-6-phosphate dehydrogenase assembly protein OpcA C-terminal" evidence="2">
    <location>
        <begin position="166"/>
        <end position="291"/>
    </location>
</feature>
<protein>
    <submittedName>
        <fullName evidence="3">Glucose-6-phosphate dehydrogenase assembly protein OpcA</fullName>
    </submittedName>
</protein>
<dbReference type="InterPro" id="IPR046801">
    <property type="entry name" value="OpcA_G6PD_N"/>
</dbReference>
<keyword evidence="4" id="KW-1185">Reference proteome</keyword>
<evidence type="ECO:0000259" key="1">
    <source>
        <dbReference type="Pfam" id="PF10128"/>
    </source>
</evidence>
<organism evidence="3 4">
    <name type="scientific">Gordonia caeni</name>
    <dbReference type="NCBI Taxonomy" id="1007097"/>
    <lineage>
        <taxon>Bacteria</taxon>
        <taxon>Bacillati</taxon>
        <taxon>Actinomycetota</taxon>
        <taxon>Actinomycetes</taxon>
        <taxon>Mycobacteriales</taxon>
        <taxon>Gordoniaceae</taxon>
        <taxon>Gordonia</taxon>
    </lineage>
</organism>
<name>A0ABP7PSZ2_9ACTN</name>
<evidence type="ECO:0000313" key="4">
    <source>
        <dbReference type="Proteomes" id="UP001418444"/>
    </source>
</evidence>
<evidence type="ECO:0000259" key="2">
    <source>
        <dbReference type="Pfam" id="PF20171"/>
    </source>
</evidence>
<dbReference type="InterPro" id="IPR004555">
    <property type="entry name" value="G6PDH_assembly_OpcA"/>
</dbReference>
<feature type="domain" description="Glucose-6-phosphate dehydrogenase assembly protein OpcA N-terminal" evidence="1">
    <location>
        <begin position="53"/>
        <end position="161"/>
    </location>
</feature>
<reference evidence="4" key="1">
    <citation type="journal article" date="2019" name="Int. J. Syst. Evol. Microbiol.">
        <title>The Global Catalogue of Microorganisms (GCM) 10K type strain sequencing project: providing services to taxonomists for standard genome sequencing and annotation.</title>
        <authorList>
            <consortium name="The Broad Institute Genomics Platform"/>
            <consortium name="The Broad Institute Genome Sequencing Center for Infectious Disease"/>
            <person name="Wu L."/>
            <person name="Ma J."/>
        </authorList>
    </citation>
    <scope>NUCLEOTIDE SEQUENCE [LARGE SCALE GENOMIC DNA]</scope>
    <source>
        <strain evidence="4">JCM 16923</strain>
    </source>
</reference>
<sequence>MIVDLPETSTQDVSKKLVRMRNSGGEVTVGRVLTLIIDTEPGEVAETAVAASNQASREHPCRVIVVTRGDRRAPDRLDAQIRVGGDAGASEVVVLALQGELADHAHAVVTPFLLPDTPVVTWWPGRAPARPASDRLGRLASRRITDARAAADPAAALAERAAGYRPGDTDLAWSSTTPWRAMLVSAVDRPPHPGITAARVQGPAGSPGLDLFAGWLASALQVPVTRSTGNWLVRLERSDGPLEMTVDEIGGVLRSPGHPDGRAPFQRRTTAECLAEELRRLDADEVYLRALEGLSSITKTETVEDA</sequence>
<dbReference type="Proteomes" id="UP001418444">
    <property type="component" value="Unassembled WGS sequence"/>
</dbReference>
<accession>A0ABP7PSZ2</accession>
<dbReference type="InterPro" id="IPR046802">
    <property type="entry name" value="OpcA_G6PD_C"/>
</dbReference>
<dbReference type="Pfam" id="PF10128">
    <property type="entry name" value="OpcA_G6PD_assem"/>
    <property type="match status" value="1"/>
</dbReference>
<dbReference type="PANTHER" id="PTHR38658:SF1">
    <property type="entry name" value="OXPP CYCLE PROTEIN OPCA-RELATED"/>
    <property type="match status" value="1"/>
</dbReference>
<gene>
    <name evidence="3" type="primary">opcA</name>
    <name evidence="3" type="ORF">GCM10022231_35290</name>
</gene>
<comment type="caution">
    <text evidence="3">The sequence shown here is derived from an EMBL/GenBank/DDBJ whole genome shotgun (WGS) entry which is preliminary data.</text>
</comment>
<dbReference type="RefSeq" id="WP_344785989.1">
    <property type="nucleotide sequence ID" value="NZ_BAAAZW010000014.1"/>
</dbReference>
<dbReference type="PANTHER" id="PTHR38658">
    <property type="entry name" value="OXPP CYCLE PROTEIN OPCA-RELATED"/>
    <property type="match status" value="1"/>
</dbReference>
<evidence type="ECO:0000313" key="3">
    <source>
        <dbReference type="EMBL" id="GAA3970765.1"/>
    </source>
</evidence>
<dbReference type="EMBL" id="BAAAZW010000014">
    <property type="protein sequence ID" value="GAA3970765.1"/>
    <property type="molecule type" value="Genomic_DNA"/>
</dbReference>